<comment type="caution">
    <text evidence="4">The sequence shown here is derived from an EMBL/GenBank/DDBJ whole genome shotgun (WGS) entry which is preliminary data.</text>
</comment>
<dbReference type="GO" id="GO:0042956">
    <property type="term" value="P:maltodextrin transmembrane transport"/>
    <property type="evidence" value="ECO:0007669"/>
    <property type="project" value="TreeGrafter"/>
</dbReference>
<dbReference type="PROSITE" id="PS51257">
    <property type="entry name" value="PROKAR_LIPOPROTEIN"/>
    <property type="match status" value="1"/>
</dbReference>
<keyword evidence="5" id="KW-1185">Reference proteome</keyword>
<evidence type="ECO:0000256" key="1">
    <source>
        <dbReference type="ARBA" id="ARBA00008520"/>
    </source>
</evidence>
<dbReference type="Gene3D" id="3.40.190.10">
    <property type="entry name" value="Periplasmic binding protein-like II"/>
    <property type="match status" value="2"/>
</dbReference>
<dbReference type="PANTHER" id="PTHR30061">
    <property type="entry name" value="MALTOSE-BINDING PERIPLASMIC PROTEIN"/>
    <property type="match status" value="1"/>
</dbReference>
<dbReference type="RefSeq" id="WP_171203776.1">
    <property type="nucleotide sequence ID" value="NZ_BAAANP010000004.1"/>
</dbReference>
<dbReference type="GO" id="GO:0015768">
    <property type="term" value="P:maltose transport"/>
    <property type="evidence" value="ECO:0007669"/>
    <property type="project" value="TreeGrafter"/>
</dbReference>
<keyword evidence="3" id="KW-0732">Signal</keyword>
<dbReference type="PANTHER" id="PTHR30061:SF50">
    <property type="entry name" value="MALTOSE_MALTODEXTRIN-BINDING PERIPLASMIC PROTEIN"/>
    <property type="match status" value="1"/>
</dbReference>
<dbReference type="Pfam" id="PF01547">
    <property type="entry name" value="SBP_bac_1"/>
    <property type="match status" value="1"/>
</dbReference>
<evidence type="ECO:0000256" key="3">
    <source>
        <dbReference type="ARBA" id="ARBA00022729"/>
    </source>
</evidence>
<evidence type="ECO:0000313" key="4">
    <source>
        <dbReference type="EMBL" id="NNH23996.1"/>
    </source>
</evidence>
<comment type="similarity">
    <text evidence="1">Belongs to the bacterial solute-binding protein 1 family.</text>
</comment>
<evidence type="ECO:0000313" key="5">
    <source>
        <dbReference type="Proteomes" id="UP000555552"/>
    </source>
</evidence>
<evidence type="ECO:0000256" key="2">
    <source>
        <dbReference type="ARBA" id="ARBA00022448"/>
    </source>
</evidence>
<dbReference type="GO" id="GO:1901982">
    <property type="term" value="F:maltose binding"/>
    <property type="evidence" value="ECO:0007669"/>
    <property type="project" value="TreeGrafter"/>
</dbReference>
<dbReference type="InterPro" id="IPR006059">
    <property type="entry name" value="SBP"/>
</dbReference>
<gene>
    <name evidence="4" type="ORF">HLB09_13040</name>
</gene>
<dbReference type="EMBL" id="JABEMA010000237">
    <property type="protein sequence ID" value="NNH23996.1"/>
    <property type="molecule type" value="Genomic_DNA"/>
</dbReference>
<accession>A0A849BX08</accession>
<dbReference type="GO" id="GO:0055052">
    <property type="term" value="C:ATP-binding cassette (ABC) transporter complex, substrate-binding subunit-containing"/>
    <property type="evidence" value="ECO:0007669"/>
    <property type="project" value="TreeGrafter"/>
</dbReference>
<dbReference type="SUPFAM" id="SSF53850">
    <property type="entry name" value="Periplasmic binding protein-like II"/>
    <property type="match status" value="1"/>
</dbReference>
<protein>
    <submittedName>
        <fullName evidence="4">Carbohydrate ABC transporter substrate-binding protein</fullName>
    </submittedName>
</protein>
<dbReference type="AlphaFoldDB" id="A0A849BX08"/>
<keyword evidence="2" id="KW-0813">Transport</keyword>
<name>A0A849BX08_9ACTN</name>
<proteinExistence type="inferred from homology"/>
<sequence length="431" mass="44704">MRSTRLQTGVVAGVAALGLTLAGCGSDSGGSGGDGGSGGGDASEVEVFTWWAAGSEKAGLDALVAVFDEQHPDTEFINGAVAGGAGSAAKDLLQQRLQTNDPPDTFQAHAGAELQDYIDAAQIEDVSSQFEEFGLTDAVPQDLIDLLTTEDGAIYSIPSNIHRSNVVWANPQVLQDAGLDPEATYSSIDEWIPALQAVQDSGATALSVGQAWTQVNLLETVLMSDLGADGYIGLWDGSTDWSSPEVTAALEDFDTLMGFTNTDRDGLDWPDATQQVIDGQAGFNVMGDWAEAAFEEQDQVAGEDYTYFPVPGTADQFGFLADSFTLPVGAPHPGGAEAWLETVASPEGQAAFNQAKGSIPARSDVDLSDFSEYQQSAAEDFASATIVPSLAHGAAAPVATLNDITDAVSKFTSGSSDVATLQQEMGAAVNG</sequence>
<reference evidence="4 5" key="1">
    <citation type="submission" date="2020-05" db="EMBL/GenBank/DDBJ databases">
        <title>MicrobeNet Type strains.</title>
        <authorList>
            <person name="Nicholson A.C."/>
        </authorList>
    </citation>
    <scope>NUCLEOTIDE SEQUENCE [LARGE SCALE GENOMIC DNA]</scope>
    <source>
        <strain evidence="4 5">JCM 14547</strain>
    </source>
</reference>
<dbReference type="Proteomes" id="UP000555552">
    <property type="component" value="Unassembled WGS sequence"/>
</dbReference>
<organism evidence="4 5">
    <name type="scientific">Pseudokineococcus marinus</name>
    <dbReference type="NCBI Taxonomy" id="351215"/>
    <lineage>
        <taxon>Bacteria</taxon>
        <taxon>Bacillati</taxon>
        <taxon>Actinomycetota</taxon>
        <taxon>Actinomycetes</taxon>
        <taxon>Kineosporiales</taxon>
        <taxon>Kineosporiaceae</taxon>
        <taxon>Pseudokineococcus</taxon>
    </lineage>
</organism>